<dbReference type="GO" id="GO:0006891">
    <property type="term" value="P:intra-Golgi vesicle-mediated transport"/>
    <property type="evidence" value="ECO:0007669"/>
    <property type="project" value="UniProtKB-UniRule"/>
</dbReference>
<comment type="function">
    <text evidence="13">Acts as component of the peripheral membrane COG complex that is involved in intra-Golgi protein trafficking. COG is located at the cis-Golgi, and regulates tethering of retrograde intra-Golgi vesicles and possibly a number of other membrane trafficking events.</text>
</comment>
<organism evidence="16 17">
    <name type="scientific">Emericellopsis atlantica</name>
    <dbReference type="NCBI Taxonomy" id="2614577"/>
    <lineage>
        <taxon>Eukaryota</taxon>
        <taxon>Fungi</taxon>
        <taxon>Dikarya</taxon>
        <taxon>Ascomycota</taxon>
        <taxon>Pezizomycotina</taxon>
        <taxon>Sordariomycetes</taxon>
        <taxon>Hypocreomycetidae</taxon>
        <taxon>Hypocreales</taxon>
        <taxon>Bionectriaceae</taxon>
        <taxon>Emericellopsis</taxon>
    </lineage>
</organism>
<dbReference type="SMART" id="SM00382">
    <property type="entry name" value="AAA"/>
    <property type="match status" value="1"/>
</dbReference>
<evidence type="ECO:0000256" key="11">
    <source>
        <dbReference type="ARBA" id="ARBA00031348"/>
    </source>
</evidence>
<keyword evidence="10 13" id="KW-0472">Membrane</keyword>
<dbReference type="InterPro" id="IPR003593">
    <property type="entry name" value="AAA+_ATPase"/>
</dbReference>
<dbReference type="GO" id="GO:0016887">
    <property type="term" value="F:ATP hydrolysis activity"/>
    <property type="evidence" value="ECO:0007669"/>
    <property type="project" value="InterPro"/>
</dbReference>
<reference evidence="16" key="1">
    <citation type="journal article" date="2021" name="IMA Fungus">
        <title>Genomic characterization of three marine fungi, including Emericellopsis atlantica sp. nov. with signatures of a generalist lifestyle and marine biomass degradation.</title>
        <authorList>
            <person name="Hagestad O.C."/>
            <person name="Hou L."/>
            <person name="Andersen J.H."/>
            <person name="Hansen E.H."/>
            <person name="Altermark B."/>
            <person name="Li C."/>
            <person name="Kuhnert E."/>
            <person name="Cox R.J."/>
            <person name="Crous P.W."/>
            <person name="Spatafora J.W."/>
            <person name="Lail K."/>
            <person name="Amirebrahimi M."/>
            <person name="Lipzen A."/>
            <person name="Pangilinan J."/>
            <person name="Andreopoulos W."/>
            <person name="Hayes R.D."/>
            <person name="Ng V."/>
            <person name="Grigoriev I.V."/>
            <person name="Jackson S.A."/>
            <person name="Sutton T.D.S."/>
            <person name="Dobson A.D.W."/>
            <person name="Rama T."/>
        </authorList>
    </citation>
    <scope>NUCLEOTIDE SEQUENCE</scope>
    <source>
        <strain evidence="16">TS7</strain>
    </source>
</reference>
<feature type="compositionally biased region" description="Low complexity" evidence="14">
    <location>
        <begin position="925"/>
        <end position="941"/>
    </location>
</feature>
<evidence type="ECO:0000256" key="13">
    <source>
        <dbReference type="RuleBase" id="RU365075"/>
    </source>
</evidence>
<feature type="region of interest" description="Disordered" evidence="14">
    <location>
        <begin position="806"/>
        <end position="1139"/>
    </location>
</feature>
<dbReference type="Pfam" id="PF06419">
    <property type="entry name" value="COG6_N"/>
    <property type="match status" value="1"/>
</dbReference>
<evidence type="ECO:0000259" key="15">
    <source>
        <dbReference type="SMART" id="SM00382"/>
    </source>
</evidence>
<dbReference type="InterPro" id="IPR003960">
    <property type="entry name" value="ATPase_AAA_CS"/>
</dbReference>
<dbReference type="PANTHER" id="PTHR21506">
    <property type="entry name" value="COMPONENT OF OLIGOMERIC GOLGI COMPLEX 6"/>
    <property type="match status" value="1"/>
</dbReference>
<dbReference type="CDD" id="cd19509">
    <property type="entry name" value="RecA-like_VPS4-like"/>
    <property type="match status" value="1"/>
</dbReference>
<proteinExistence type="inferred from homology"/>
<evidence type="ECO:0000256" key="2">
    <source>
        <dbReference type="ARBA" id="ARBA00006914"/>
    </source>
</evidence>
<dbReference type="Pfam" id="PF20653">
    <property type="entry name" value="COG6_C"/>
    <property type="match status" value="1"/>
</dbReference>
<protein>
    <recommendedName>
        <fullName evidence="4 13">Conserved oligomeric Golgi complex subunit 6</fullName>
        <shortName evidence="13">COG complex subunit 6</shortName>
    </recommendedName>
    <alternativeName>
        <fullName evidence="11 13">Component of oligomeric Golgi complex 6</fullName>
    </alternativeName>
</protein>
<dbReference type="InterPro" id="IPR048369">
    <property type="entry name" value="COG6_C"/>
</dbReference>
<name>A0A9P8CK37_9HYPO</name>
<dbReference type="Gene3D" id="1.10.8.60">
    <property type="match status" value="1"/>
</dbReference>
<feature type="compositionally biased region" description="Low complexity" evidence="14">
    <location>
        <begin position="986"/>
        <end position="1000"/>
    </location>
</feature>
<evidence type="ECO:0000256" key="14">
    <source>
        <dbReference type="SAM" id="MobiDB-lite"/>
    </source>
</evidence>
<dbReference type="RefSeq" id="XP_046114063.1">
    <property type="nucleotide sequence ID" value="XM_046261705.1"/>
</dbReference>
<keyword evidence="8 13" id="KW-0653">Protein transport</keyword>
<dbReference type="Pfam" id="PF17862">
    <property type="entry name" value="AAA_lid_3"/>
    <property type="match status" value="1"/>
</dbReference>
<comment type="similarity">
    <text evidence="3 13">Belongs to the COG6 family.</text>
</comment>
<comment type="subunit">
    <text evidence="13">Component of the conserved oligomeric Golgi complex.</text>
</comment>
<dbReference type="SMART" id="SM01087">
    <property type="entry name" value="COG6"/>
    <property type="match status" value="1"/>
</dbReference>
<evidence type="ECO:0000256" key="8">
    <source>
        <dbReference type="ARBA" id="ARBA00022927"/>
    </source>
</evidence>
<comment type="similarity">
    <text evidence="2">Belongs to the AAA ATPase family.</text>
</comment>
<evidence type="ECO:0000256" key="3">
    <source>
        <dbReference type="ARBA" id="ARBA00011023"/>
    </source>
</evidence>
<evidence type="ECO:0000256" key="12">
    <source>
        <dbReference type="ARBA" id="ARBA00043873"/>
    </source>
</evidence>
<evidence type="ECO:0000256" key="1">
    <source>
        <dbReference type="ARBA" id="ARBA00004395"/>
    </source>
</evidence>
<comment type="subcellular location">
    <subcellularLocation>
        <location evidence="1 13">Golgi apparatus membrane</location>
        <topology evidence="1 13">Peripheral membrane protein</topology>
    </subcellularLocation>
</comment>
<accession>A0A9P8CK37</accession>
<keyword evidence="5 13" id="KW-0813">Transport</keyword>
<evidence type="ECO:0000256" key="4">
    <source>
        <dbReference type="ARBA" id="ARBA00020973"/>
    </source>
</evidence>
<evidence type="ECO:0000313" key="17">
    <source>
        <dbReference type="Proteomes" id="UP000887229"/>
    </source>
</evidence>
<evidence type="ECO:0000313" key="16">
    <source>
        <dbReference type="EMBL" id="KAG9250139.1"/>
    </source>
</evidence>
<dbReference type="PANTHER" id="PTHR21506:SF0">
    <property type="entry name" value="CONSERVED OLIGOMERIC GOLGI COMPLEX SUBUNIT 6"/>
    <property type="match status" value="1"/>
</dbReference>
<dbReference type="OrthoDB" id="272987at2759"/>
<dbReference type="InterPro" id="IPR048368">
    <property type="entry name" value="COG6_N"/>
</dbReference>
<feature type="compositionally biased region" description="Polar residues" evidence="14">
    <location>
        <begin position="1001"/>
        <end position="1016"/>
    </location>
</feature>
<evidence type="ECO:0000256" key="9">
    <source>
        <dbReference type="ARBA" id="ARBA00023034"/>
    </source>
</evidence>
<keyword evidence="6" id="KW-0547">Nucleotide-binding</keyword>
<feature type="region of interest" description="Disordered" evidence="14">
    <location>
        <begin position="757"/>
        <end position="792"/>
    </location>
</feature>
<dbReference type="EMBL" id="MU251282">
    <property type="protein sequence ID" value="KAG9250139.1"/>
    <property type="molecule type" value="Genomic_DNA"/>
</dbReference>
<dbReference type="FunFam" id="3.40.50.300:FF:000093">
    <property type="entry name" value="Fidgetin-like 1"/>
    <property type="match status" value="1"/>
</dbReference>
<dbReference type="GeneID" id="70292608"/>
<evidence type="ECO:0000256" key="5">
    <source>
        <dbReference type="ARBA" id="ARBA00022448"/>
    </source>
</evidence>
<comment type="caution">
    <text evidence="16">The sequence shown here is derived from an EMBL/GenBank/DDBJ whole genome shotgun (WGS) entry which is preliminary data.</text>
</comment>
<dbReference type="Gene3D" id="3.40.50.300">
    <property type="entry name" value="P-loop containing nucleotide triphosphate hydrolases"/>
    <property type="match status" value="1"/>
</dbReference>
<feature type="compositionally biased region" description="Low complexity" evidence="14">
    <location>
        <begin position="850"/>
        <end position="864"/>
    </location>
</feature>
<dbReference type="InterPro" id="IPR010490">
    <property type="entry name" value="COG6"/>
</dbReference>
<evidence type="ECO:0000256" key="6">
    <source>
        <dbReference type="ARBA" id="ARBA00022741"/>
    </source>
</evidence>
<keyword evidence="17" id="KW-1185">Reference proteome</keyword>
<dbReference type="GO" id="GO:0005524">
    <property type="term" value="F:ATP binding"/>
    <property type="evidence" value="ECO:0007669"/>
    <property type="project" value="UniProtKB-KW"/>
</dbReference>
<feature type="domain" description="AAA+ ATPase" evidence="15">
    <location>
        <begin position="1212"/>
        <end position="1363"/>
    </location>
</feature>
<dbReference type="PROSITE" id="PS00674">
    <property type="entry name" value="AAA"/>
    <property type="match status" value="1"/>
</dbReference>
<dbReference type="InterPro" id="IPR027417">
    <property type="entry name" value="P-loop_NTPase"/>
</dbReference>
<dbReference type="GO" id="GO:0015031">
    <property type="term" value="P:protein transport"/>
    <property type="evidence" value="ECO:0007669"/>
    <property type="project" value="UniProtKB-KW"/>
</dbReference>
<dbReference type="Pfam" id="PF00004">
    <property type="entry name" value="AAA"/>
    <property type="match status" value="1"/>
</dbReference>
<feature type="compositionally biased region" description="Low complexity" evidence="14">
    <location>
        <begin position="806"/>
        <end position="821"/>
    </location>
</feature>
<keyword evidence="9 13" id="KW-0333">Golgi apparatus</keyword>
<feature type="compositionally biased region" description="Low complexity" evidence="14">
    <location>
        <begin position="1086"/>
        <end position="1099"/>
    </location>
</feature>
<keyword evidence="7" id="KW-0067">ATP-binding</keyword>
<feature type="compositionally biased region" description="Basic residues" evidence="14">
    <location>
        <begin position="1059"/>
        <end position="1073"/>
    </location>
</feature>
<dbReference type="InterPro" id="IPR003959">
    <property type="entry name" value="ATPase_AAA_core"/>
</dbReference>
<dbReference type="SUPFAM" id="SSF52540">
    <property type="entry name" value="P-loop containing nucleoside triphosphate hydrolases"/>
    <property type="match status" value="1"/>
</dbReference>
<dbReference type="InterPro" id="IPR015415">
    <property type="entry name" value="Spast_Vps4_C"/>
</dbReference>
<evidence type="ECO:0000256" key="7">
    <source>
        <dbReference type="ARBA" id="ARBA00022840"/>
    </source>
</evidence>
<dbReference type="InterPro" id="IPR041569">
    <property type="entry name" value="AAA_lid_3"/>
</dbReference>
<feature type="compositionally biased region" description="Polar residues" evidence="14">
    <location>
        <begin position="1035"/>
        <end position="1053"/>
    </location>
</feature>
<sequence>MLAPTALNGPKAPSPLVAKITSVLSKSYSDTEFRDALALLDERKVINEPESRRQVRLDLQKEVIDSNAEIIREFGKVSEQLQRIKGTVDKLNSRFETVKRSVAAAQVETQPALREASSLIQQQEQLRKKRVLLDTFTTHFSLSDDEVASLTVTSEPVDDSYFAALRKAKKIRDDCHVLLGFESQALGLELMDQTSKRIDLGYQKLYKSVQREFKTLNLENPQMNPSIRRSLRVLAEKPTLFQNCIAFFAEARERILTDAFHSALVGTPSRSTDRSAKPIDMVAHDPLRYVGDMLAWIHSAAVSEHEALEVLFVSEGEELARGLKTGRDAEVWRLVADDDDQSADYNALRALEDLIDRDISGAARVLRQRIEQVIQGNEETIVAYKLSNLVGFYRITFEKLLGSASTLVDTMSSLQTEAFRQFKALVREHIATLHGQFQQTPSNLEPPAFLHECLKQLDACIHSYDSSLATPGDRKSGFDPLLAEAFDPFMSGCENMARSMPKLNSSIFLINCYLLALSTLDGFDFTEARANNIHEAMDKVAEDLTGNQLQFLRDASGLDAILDAFLGEAKESKPSMDPAQLREASQRLDDFLPSAWMDSLERVRHLRDSTLARQITQDAAEDFCRQFEQLEAAIDKADKDSMGGREEDQPGPLRLALPRTTAELSVLLKTLAVLQKTYDDSYLSCSTAVYHESQGNEIEAMRHWRGALDQIYEHNANKITPTYIPRSDTEKALIEALKQLELQCKERIDLLEALRVSRRDSPTTEPGGSGAKKQTSNNISDHPGKGSIGQGTIPAVTYSELSRPALLSRPSLPNRPSASSRTSLEAAHTTGNGYENEDLAAPSTSTPKSRSPARPAGPHGAGRALSPDKYTMRTTLRTGKPGEKAPRSSRKSPNPAAEGPSKAATLAWSSLSSREKPSRMAKPIFESPSSSQFRSQSSFDQAPNTTQRQWDSHSRRLVTPVNTIDLAADADSSSARRDSDELAQPSHLSVSAASSALTSAQEVPSATSPSPRNNATRIGRSDPIPSRRSHDVSRRNSNGNSSTAPRGSITSPAEDTIKRKVVPRVKPKPRKLSANHPEIGPRARPRVTPTAPAAMATSSSEDDGGRDLSRRNPSKPGPARAAARDETPEDSSADESVTEDFLWKKKKETLLKNLPPGVDEPAAKQILNDIIVQGDEVRWTDVAGLDVAKNALREAVVYPFLRPDLFMGLREPARGMLLFGPPGTGKTMLARAVATESKSTFFSISASSLTSKFLGESEKLVRALFGLAKVLAPSIIFVDEIDSLLSQRSGSGEHEATRRIKTEFLIQWSDLQRAAAGRETTDRDKERGDANRVLVLAATNLPWAIDEAARRRFVRRQYIPLPESTTRETQLKTLLAQQKHGLSEDDIATLVDLTEGFSGSDITALAKDAAMGPLRSLGDALLHMTMDDIRPIALSDFQLSLGSIRPSVSNAGLKEYEDWAKEFGERGG</sequence>
<dbReference type="Pfam" id="PF09336">
    <property type="entry name" value="Vps4_C"/>
    <property type="match status" value="1"/>
</dbReference>
<dbReference type="GO" id="GO:0017119">
    <property type="term" value="C:Golgi transport complex"/>
    <property type="evidence" value="ECO:0007669"/>
    <property type="project" value="UniProtKB-UniRule"/>
</dbReference>
<comment type="function">
    <text evidence="12">Acts as a component of the peripheral membrane COG complex that is involved in intra-Golgi protein trafficking. COG is located at the cis-Golgi, and regulates tethering of retrograde intra-Golgi vesicles and possibly a number of other membrane trafficking events.</text>
</comment>
<dbReference type="Proteomes" id="UP000887229">
    <property type="component" value="Unassembled WGS sequence"/>
</dbReference>
<dbReference type="GO" id="GO:0000139">
    <property type="term" value="C:Golgi membrane"/>
    <property type="evidence" value="ECO:0007669"/>
    <property type="project" value="UniProtKB-SubCell"/>
</dbReference>
<dbReference type="FunFam" id="1.10.8.60:FF:000022">
    <property type="entry name" value="Fidgetin like 1"/>
    <property type="match status" value="1"/>
</dbReference>
<gene>
    <name evidence="16" type="ORF">F5Z01DRAFT_630161</name>
</gene>
<evidence type="ECO:0000256" key="10">
    <source>
        <dbReference type="ARBA" id="ARBA00023136"/>
    </source>
</evidence>
<feature type="compositionally biased region" description="Acidic residues" evidence="14">
    <location>
        <begin position="1127"/>
        <end position="1138"/>
    </location>
</feature>